<dbReference type="InterPro" id="IPR013249">
    <property type="entry name" value="RNA_pol_sigma70_r4_t2"/>
</dbReference>
<gene>
    <name evidence="7" type="ORF">Q5H94_15830</name>
</gene>
<keyword evidence="8" id="KW-1185">Reference proteome</keyword>
<sequence>MLLRLLRARLGCEADAEDALQEMWFRIERTETRPVADAKAYLFRIASNLASDRRLSKSRRETLDTAWIETQPEAAEHPDAERALLARERLADAQAVIAAMPERMRTAYTLFRMEALSQREIAGRLCVSLSAVEKLLQRAYARLHRLEDESDAED</sequence>
<accession>A0ABT9A4Z0</accession>
<evidence type="ECO:0000259" key="6">
    <source>
        <dbReference type="Pfam" id="PF08281"/>
    </source>
</evidence>
<evidence type="ECO:0000313" key="7">
    <source>
        <dbReference type="EMBL" id="MDO7843802.1"/>
    </source>
</evidence>
<protein>
    <submittedName>
        <fullName evidence="7">RNA polymerase sigma factor</fullName>
    </submittedName>
</protein>
<feature type="domain" description="RNA polymerase sigma factor 70 region 4 type 2" evidence="6">
    <location>
        <begin position="93"/>
        <end position="143"/>
    </location>
</feature>
<dbReference type="EMBL" id="JAUQSZ010000011">
    <property type="protein sequence ID" value="MDO7843802.1"/>
    <property type="molecule type" value="Genomic_DNA"/>
</dbReference>
<feature type="domain" description="RNA polymerase sigma-70 region 2" evidence="5">
    <location>
        <begin position="2"/>
        <end position="59"/>
    </location>
</feature>
<dbReference type="SUPFAM" id="SSF88659">
    <property type="entry name" value="Sigma3 and sigma4 domains of RNA polymerase sigma factors"/>
    <property type="match status" value="1"/>
</dbReference>
<dbReference type="PANTHER" id="PTHR43133:SF63">
    <property type="entry name" value="RNA POLYMERASE SIGMA FACTOR FECI-RELATED"/>
    <property type="match status" value="1"/>
</dbReference>
<dbReference type="Gene3D" id="1.10.1740.10">
    <property type="match status" value="1"/>
</dbReference>
<evidence type="ECO:0000256" key="3">
    <source>
        <dbReference type="ARBA" id="ARBA00023082"/>
    </source>
</evidence>
<organism evidence="7 8">
    <name type="scientific">Sphingomonas immobilis</name>
    <dbReference type="NCBI Taxonomy" id="3063997"/>
    <lineage>
        <taxon>Bacteria</taxon>
        <taxon>Pseudomonadati</taxon>
        <taxon>Pseudomonadota</taxon>
        <taxon>Alphaproteobacteria</taxon>
        <taxon>Sphingomonadales</taxon>
        <taxon>Sphingomonadaceae</taxon>
        <taxon>Sphingomonas</taxon>
    </lineage>
</organism>
<evidence type="ECO:0000313" key="8">
    <source>
        <dbReference type="Proteomes" id="UP001176468"/>
    </source>
</evidence>
<dbReference type="NCBIfam" id="TIGR02937">
    <property type="entry name" value="sigma70-ECF"/>
    <property type="match status" value="1"/>
</dbReference>
<keyword evidence="2" id="KW-0805">Transcription regulation</keyword>
<reference evidence="7" key="1">
    <citation type="submission" date="2023-07" db="EMBL/GenBank/DDBJ databases">
        <authorList>
            <person name="Kim M.K."/>
        </authorList>
    </citation>
    <scope>NUCLEOTIDE SEQUENCE</scope>
    <source>
        <strain evidence="7">CA1-15</strain>
    </source>
</reference>
<keyword evidence="4" id="KW-0804">Transcription</keyword>
<dbReference type="Pfam" id="PF04542">
    <property type="entry name" value="Sigma70_r2"/>
    <property type="match status" value="1"/>
</dbReference>
<name>A0ABT9A4Z0_9SPHN</name>
<dbReference type="InterPro" id="IPR013325">
    <property type="entry name" value="RNA_pol_sigma_r2"/>
</dbReference>
<evidence type="ECO:0000256" key="2">
    <source>
        <dbReference type="ARBA" id="ARBA00023015"/>
    </source>
</evidence>
<dbReference type="InterPro" id="IPR036388">
    <property type="entry name" value="WH-like_DNA-bd_sf"/>
</dbReference>
<dbReference type="Pfam" id="PF08281">
    <property type="entry name" value="Sigma70_r4_2"/>
    <property type="match status" value="1"/>
</dbReference>
<comment type="caution">
    <text evidence="7">The sequence shown here is derived from an EMBL/GenBank/DDBJ whole genome shotgun (WGS) entry which is preliminary data.</text>
</comment>
<dbReference type="Proteomes" id="UP001176468">
    <property type="component" value="Unassembled WGS sequence"/>
</dbReference>
<dbReference type="RefSeq" id="WP_304562261.1">
    <property type="nucleotide sequence ID" value="NZ_JAUQSZ010000011.1"/>
</dbReference>
<dbReference type="Gene3D" id="1.10.10.10">
    <property type="entry name" value="Winged helix-like DNA-binding domain superfamily/Winged helix DNA-binding domain"/>
    <property type="match status" value="1"/>
</dbReference>
<dbReference type="PANTHER" id="PTHR43133">
    <property type="entry name" value="RNA POLYMERASE ECF-TYPE SIGMA FACTO"/>
    <property type="match status" value="1"/>
</dbReference>
<dbReference type="SUPFAM" id="SSF88946">
    <property type="entry name" value="Sigma2 domain of RNA polymerase sigma factors"/>
    <property type="match status" value="1"/>
</dbReference>
<dbReference type="InterPro" id="IPR014284">
    <property type="entry name" value="RNA_pol_sigma-70_dom"/>
</dbReference>
<evidence type="ECO:0000259" key="5">
    <source>
        <dbReference type="Pfam" id="PF04542"/>
    </source>
</evidence>
<dbReference type="InterPro" id="IPR039425">
    <property type="entry name" value="RNA_pol_sigma-70-like"/>
</dbReference>
<comment type="similarity">
    <text evidence="1">Belongs to the sigma-70 factor family. ECF subfamily.</text>
</comment>
<dbReference type="InterPro" id="IPR007627">
    <property type="entry name" value="RNA_pol_sigma70_r2"/>
</dbReference>
<keyword evidence="3" id="KW-0731">Sigma factor</keyword>
<dbReference type="InterPro" id="IPR013324">
    <property type="entry name" value="RNA_pol_sigma_r3/r4-like"/>
</dbReference>
<proteinExistence type="inferred from homology"/>
<evidence type="ECO:0000256" key="1">
    <source>
        <dbReference type="ARBA" id="ARBA00010641"/>
    </source>
</evidence>
<evidence type="ECO:0000256" key="4">
    <source>
        <dbReference type="ARBA" id="ARBA00023163"/>
    </source>
</evidence>